<dbReference type="AlphaFoldDB" id="A0A2P2JHB0"/>
<proteinExistence type="predicted"/>
<accession>A0A2P2JHB0</accession>
<protein>
    <submittedName>
        <fullName evidence="2">Uncharacterized protein</fullName>
    </submittedName>
</protein>
<keyword evidence="1" id="KW-0812">Transmembrane</keyword>
<keyword evidence="1" id="KW-1133">Transmembrane helix</keyword>
<feature type="transmembrane region" description="Helical" evidence="1">
    <location>
        <begin position="54"/>
        <end position="73"/>
    </location>
</feature>
<evidence type="ECO:0000256" key="1">
    <source>
        <dbReference type="SAM" id="Phobius"/>
    </source>
</evidence>
<evidence type="ECO:0000313" key="2">
    <source>
        <dbReference type="EMBL" id="MBW92829.1"/>
    </source>
</evidence>
<sequence length="87" mass="10224">MFSFVTLIHFWYRKKRPQKMRKLTLILTLRPLWVLAVSVHPTKNECIFGCSFPTWSLLCFIIFWSLILGMHAVEQGEACGSFPFIMN</sequence>
<organism evidence="2">
    <name type="scientific">Rhizophora mucronata</name>
    <name type="common">Asiatic mangrove</name>
    <dbReference type="NCBI Taxonomy" id="61149"/>
    <lineage>
        <taxon>Eukaryota</taxon>
        <taxon>Viridiplantae</taxon>
        <taxon>Streptophyta</taxon>
        <taxon>Embryophyta</taxon>
        <taxon>Tracheophyta</taxon>
        <taxon>Spermatophyta</taxon>
        <taxon>Magnoliopsida</taxon>
        <taxon>eudicotyledons</taxon>
        <taxon>Gunneridae</taxon>
        <taxon>Pentapetalae</taxon>
        <taxon>rosids</taxon>
        <taxon>fabids</taxon>
        <taxon>Malpighiales</taxon>
        <taxon>Rhizophoraceae</taxon>
        <taxon>Rhizophora</taxon>
    </lineage>
</organism>
<name>A0A2P2JHB0_RHIMU</name>
<dbReference type="EMBL" id="GGEC01012346">
    <property type="protein sequence ID" value="MBW92829.1"/>
    <property type="molecule type" value="Transcribed_RNA"/>
</dbReference>
<keyword evidence="1" id="KW-0472">Membrane</keyword>
<reference evidence="2" key="1">
    <citation type="submission" date="2018-02" db="EMBL/GenBank/DDBJ databases">
        <title>Rhizophora mucronata_Transcriptome.</title>
        <authorList>
            <person name="Meera S.P."/>
            <person name="Sreeshan A."/>
            <person name="Augustine A."/>
        </authorList>
    </citation>
    <scope>NUCLEOTIDE SEQUENCE</scope>
    <source>
        <tissue evidence="2">Leaf</tissue>
    </source>
</reference>